<dbReference type="InParanoid" id="A0A066VRV0"/>
<evidence type="ECO:0000256" key="1">
    <source>
        <dbReference type="SAM" id="MobiDB-lite"/>
    </source>
</evidence>
<evidence type="ECO:0000313" key="3">
    <source>
        <dbReference type="Proteomes" id="UP000027361"/>
    </source>
</evidence>
<organism evidence="2 3">
    <name type="scientific">Tilletiaria anomala (strain ATCC 24038 / CBS 436.72 / UBC 951)</name>
    <dbReference type="NCBI Taxonomy" id="1037660"/>
    <lineage>
        <taxon>Eukaryota</taxon>
        <taxon>Fungi</taxon>
        <taxon>Dikarya</taxon>
        <taxon>Basidiomycota</taxon>
        <taxon>Ustilaginomycotina</taxon>
        <taxon>Exobasidiomycetes</taxon>
        <taxon>Georgefischeriales</taxon>
        <taxon>Tilletiariaceae</taxon>
        <taxon>Tilletiaria</taxon>
    </lineage>
</organism>
<dbReference type="Proteomes" id="UP000027361">
    <property type="component" value="Unassembled WGS sequence"/>
</dbReference>
<proteinExistence type="predicted"/>
<protein>
    <submittedName>
        <fullName evidence="2">Uncharacterized protein</fullName>
    </submittedName>
</protein>
<keyword evidence="3" id="KW-1185">Reference proteome</keyword>
<reference evidence="2 3" key="1">
    <citation type="submission" date="2014-05" db="EMBL/GenBank/DDBJ databases">
        <title>Draft genome sequence of a rare smut relative, Tilletiaria anomala UBC 951.</title>
        <authorList>
            <consortium name="DOE Joint Genome Institute"/>
            <person name="Toome M."/>
            <person name="Kuo A."/>
            <person name="Henrissat B."/>
            <person name="Lipzen A."/>
            <person name="Tritt A."/>
            <person name="Yoshinaga Y."/>
            <person name="Zane M."/>
            <person name="Barry K."/>
            <person name="Grigoriev I.V."/>
            <person name="Spatafora J.W."/>
            <person name="Aimea M.C."/>
        </authorList>
    </citation>
    <scope>NUCLEOTIDE SEQUENCE [LARGE SCALE GENOMIC DNA]</scope>
    <source>
        <strain evidence="2 3">UBC 951</strain>
    </source>
</reference>
<comment type="caution">
    <text evidence="2">The sequence shown here is derived from an EMBL/GenBank/DDBJ whole genome shotgun (WGS) entry which is preliminary data.</text>
</comment>
<sequence length="172" mass="18716">MDERLLFAWCLTLRSFPRKAPSPPSVSPLPTQAEVGWMLHGCTVPTVAGAWPLEKCRRSPRPLFGQSFLAFALPACPSFSFPSTKGDPNRRIETTSTASSHRFSSEEERSGGDCTMARDPSFPAHTVVSTIRDTAAGVRLSWRRAKGSFSLLCAGAETTTWIAASCNDGKHE</sequence>
<accession>A0A066VRV0</accession>
<name>A0A066VRV0_TILAU</name>
<dbReference type="GeneID" id="25261691"/>
<dbReference type="EMBL" id="JMSN01000065">
    <property type="protein sequence ID" value="KDN42993.1"/>
    <property type="molecule type" value="Genomic_DNA"/>
</dbReference>
<gene>
    <name evidence="2" type="ORF">K437DRAFT_155534</name>
</gene>
<dbReference type="RefSeq" id="XP_013242230.1">
    <property type="nucleotide sequence ID" value="XM_013386776.1"/>
</dbReference>
<evidence type="ECO:0000313" key="2">
    <source>
        <dbReference type="EMBL" id="KDN42993.1"/>
    </source>
</evidence>
<dbReference type="HOGENOM" id="CLU_1556362_0_0_1"/>
<feature type="region of interest" description="Disordered" evidence="1">
    <location>
        <begin position="84"/>
        <end position="118"/>
    </location>
</feature>
<dbReference type="AlphaFoldDB" id="A0A066VRV0"/>